<comment type="caution">
    <text evidence="6">The sequence shown here is derived from an EMBL/GenBank/DDBJ whole genome shotgun (WGS) entry which is preliminary data.</text>
</comment>
<proteinExistence type="inferred from homology"/>
<dbReference type="EMBL" id="LNIX01000004">
    <property type="protein sequence ID" value="OXA56228.1"/>
    <property type="molecule type" value="Genomic_DNA"/>
</dbReference>
<evidence type="ECO:0000256" key="1">
    <source>
        <dbReference type="ARBA" id="ARBA00002210"/>
    </source>
</evidence>
<dbReference type="PANTHER" id="PTHR21250">
    <property type="entry name" value="PRE-RRNA-PROCESSING PROTEIN TSR2 HOMOLOG"/>
    <property type="match status" value="1"/>
</dbReference>
<comment type="function">
    <text evidence="1">May be involved in 20S pre-rRNA processing.</text>
</comment>
<dbReference type="AlphaFoldDB" id="A0A226EG79"/>
<gene>
    <name evidence="6" type="ORF">Fcan01_08943</name>
</gene>
<dbReference type="GO" id="GO:0006364">
    <property type="term" value="P:rRNA processing"/>
    <property type="evidence" value="ECO:0007669"/>
    <property type="project" value="UniProtKB-KW"/>
</dbReference>
<feature type="compositionally biased region" description="Polar residues" evidence="5">
    <location>
        <begin position="158"/>
        <end position="176"/>
    </location>
</feature>
<dbReference type="Proteomes" id="UP000198287">
    <property type="component" value="Unassembled WGS sequence"/>
</dbReference>
<name>A0A226EG79_FOLCA</name>
<organism evidence="6 7">
    <name type="scientific">Folsomia candida</name>
    <name type="common">Springtail</name>
    <dbReference type="NCBI Taxonomy" id="158441"/>
    <lineage>
        <taxon>Eukaryota</taxon>
        <taxon>Metazoa</taxon>
        <taxon>Ecdysozoa</taxon>
        <taxon>Arthropoda</taxon>
        <taxon>Hexapoda</taxon>
        <taxon>Collembola</taxon>
        <taxon>Entomobryomorpha</taxon>
        <taxon>Isotomoidea</taxon>
        <taxon>Isotomidae</taxon>
        <taxon>Proisotominae</taxon>
        <taxon>Folsomia</taxon>
    </lineage>
</organism>
<dbReference type="OrthoDB" id="263560at2759"/>
<reference evidence="6 7" key="1">
    <citation type="submission" date="2015-12" db="EMBL/GenBank/DDBJ databases">
        <title>The genome of Folsomia candida.</title>
        <authorList>
            <person name="Faddeeva A."/>
            <person name="Derks M.F."/>
            <person name="Anvar Y."/>
            <person name="Smit S."/>
            <person name="Van Straalen N."/>
            <person name="Roelofs D."/>
        </authorList>
    </citation>
    <scope>NUCLEOTIDE SEQUENCE [LARGE SCALE GENOMIC DNA]</scope>
    <source>
        <strain evidence="6 7">VU population</strain>
        <tissue evidence="6">Whole body</tissue>
    </source>
</reference>
<evidence type="ECO:0000256" key="5">
    <source>
        <dbReference type="SAM" id="MobiDB-lite"/>
    </source>
</evidence>
<dbReference type="InterPro" id="IPR019398">
    <property type="entry name" value="Pre-rRNA_process_TSR2"/>
</dbReference>
<dbReference type="OMA" id="LAKDEWF"/>
<keyword evidence="4" id="KW-0698">rRNA processing</keyword>
<evidence type="ECO:0000256" key="3">
    <source>
        <dbReference type="ARBA" id="ARBA00017551"/>
    </source>
</evidence>
<keyword evidence="7" id="KW-1185">Reference proteome</keyword>
<evidence type="ECO:0000313" key="7">
    <source>
        <dbReference type="Proteomes" id="UP000198287"/>
    </source>
</evidence>
<comment type="similarity">
    <text evidence="2">Belongs to the TSR2 family.</text>
</comment>
<feature type="region of interest" description="Disordered" evidence="5">
    <location>
        <begin position="122"/>
        <end position="192"/>
    </location>
</feature>
<dbReference type="STRING" id="158441.A0A226EG79"/>
<evidence type="ECO:0000313" key="6">
    <source>
        <dbReference type="EMBL" id="OXA56228.1"/>
    </source>
</evidence>
<feature type="compositionally biased region" description="Acidic residues" evidence="5">
    <location>
        <begin position="136"/>
        <end position="153"/>
    </location>
</feature>
<accession>A0A226EG79</accession>
<sequence>MPLYTLQNKSPLFHLSVDKILTSWTALELAVQNGQGGAYGKQIATWMRGAVEDFFYQNDDLMADEVAEFLATIMNQELDTIVDDNSLDEIGDRLCAHFRLAMDPMKTEELTKLHVEMDAAAAAVKPPPQHQQAPGDESDSDEDDDEEAMETEETGSTPTNGHSSSSHRAGDNTVTQPDEEGWVTVVKSSKKH</sequence>
<evidence type="ECO:0000256" key="4">
    <source>
        <dbReference type="ARBA" id="ARBA00022552"/>
    </source>
</evidence>
<dbReference type="Pfam" id="PF10273">
    <property type="entry name" value="WGG"/>
    <property type="match status" value="1"/>
</dbReference>
<evidence type="ECO:0000256" key="2">
    <source>
        <dbReference type="ARBA" id="ARBA00006524"/>
    </source>
</evidence>
<protein>
    <recommendedName>
        <fullName evidence="3">Pre-rRNA-processing protein TSR2 homolog</fullName>
    </recommendedName>
</protein>